<organism evidence="1 2">
    <name type="scientific">Nonomuraea solani</name>
    <dbReference type="NCBI Taxonomy" id="1144553"/>
    <lineage>
        <taxon>Bacteria</taxon>
        <taxon>Bacillati</taxon>
        <taxon>Actinomycetota</taxon>
        <taxon>Actinomycetes</taxon>
        <taxon>Streptosporangiales</taxon>
        <taxon>Streptosporangiaceae</taxon>
        <taxon>Nonomuraea</taxon>
    </lineage>
</organism>
<proteinExistence type="predicted"/>
<dbReference type="AlphaFoldDB" id="A0A1H6B2R6"/>
<gene>
    <name evidence="1" type="ORF">SAMN05444920_10372</name>
</gene>
<reference evidence="1 2" key="1">
    <citation type="submission" date="2016-10" db="EMBL/GenBank/DDBJ databases">
        <authorList>
            <person name="de Groot N.N."/>
        </authorList>
    </citation>
    <scope>NUCLEOTIDE SEQUENCE [LARGE SCALE GENOMIC DNA]</scope>
    <source>
        <strain evidence="1 2">CGMCC 4.7037</strain>
    </source>
</reference>
<evidence type="ECO:0000313" key="2">
    <source>
        <dbReference type="Proteomes" id="UP000236732"/>
    </source>
</evidence>
<name>A0A1H6B2R6_9ACTN</name>
<accession>A0A1H6B2R6</accession>
<evidence type="ECO:0000313" key="1">
    <source>
        <dbReference type="EMBL" id="SEG54396.1"/>
    </source>
</evidence>
<protein>
    <submittedName>
        <fullName evidence="1">Uncharacterized protein</fullName>
    </submittedName>
</protein>
<keyword evidence="2" id="KW-1185">Reference proteome</keyword>
<sequence length="35" mass="3724">MPLVQSLGWGLLVPISEYGLLVSLPEWGLLVLSSG</sequence>
<dbReference type="EMBL" id="FNVT01000003">
    <property type="protein sequence ID" value="SEG54396.1"/>
    <property type="molecule type" value="Genomic_DNA"/>
</dbReference>
<dbReference type="Proteomes" id="UP000236732">
    <property type="component" value="Unassembled WGS sequence"/>
</dbReference>